<protein>
    <submittedName>
        <fullName evidence="5">Uncharacterized protein</fullName>
    </submittedName>
</protein>
<dbReference type="EMBL" id="JH668414">
    <property type="protein sequence ID" value="KAG6451800.1"/>
    <property type="molecule type" value="Genomic_DNA"/>
</dbReference>
<dbReference type="PANTHER" id="PTHR10380">
    <property type="entry name" value="CUTICLE PROTEIN"/>
    <property type="match status" value="1"/>
</dbReference>
<keyword evidence="1 3" id="KW-0193">Cuticle</keyword>
<keyword evidence="4" id="KW-0472">Membrane</keyword>
<evidence type="ECO:0000313" key="5">
    <source>
        <dbReference type="EMBL" id="KAG6451800.1"/>
    </source>
</evidence>
<dbReference type="InterPro" id="IPR000618">
    <property type="entry name" value="Insect_cuticle"/>
</dbReference>
<organism evidence="5 6">
    <name type="scientific">Manduca sexta</name>
    <name type="common">Tobacco hawkmoth</name>
    <name type="synonym">Tobacco hornworm</name>
    <dbReference type="NCBI Taxonomy" id="7130"/>
    <lineage>
        <taxon>Eukaryota</taxon>
        <taxon>Metazoa</taxon>
        <taxon>Ecdysozoa</taxon>
        <taxon>Arthropoda</taxon>
        <taxon>Hexapoda</taxon>
        <taxon>Insecta</taxon>
        <taxon>Pterygota</taxon>
        <taxon>Neoptera</taxon>
        <taxon>Endopterygota</taxon>
        <taxon>Lepidoptera</taxon>
        <taxon>Glossata</taxon>
        <taxon>Ditrysia</taxon>
        <taxon>Bombycoidea</taxon>
        <taxon>Sphingidae</taxon>
        <taxon>Sphinginae</taxon>
        <taxon>Sphingini</taxon>
        <taxon>Manduca</taxon>
    </lineage>
</organism>
<comment type="caution">
    <text evidence="5">The sequence shown here is derived from an EMBL/GenBank/DDBJ whole genome shotgun (WGS) entry which is preliminary data.</text>
</comment>
<gene>
    <name evidence="5" type="ORF">O3G_MSEX007338</name>
</gene>
<dbReference type="GO" id="GO:0008010">
    <property type="term" value="F:structural constituent of chitin-based larval cuticle"/>
    <property type="evidence" value="ECO:0007669"/>
    <property type="project" value="TreeGrafter"/>
</dbReference>
<keyword evidence="2" id="KW-0732">Signal</keyword>
<evidence type="ECO:0000256" key="1">
    <source>
        <dbReference type="ARBA" id="ARBA00022460"/>
    </source>
</evidence>
<dbReference type="OrthoDB" id="6515429at2759"/>
<accession>A0A921Z6G8</accession>
<keyword evidence="4" id="KW-0812">Transmembrane</keyword>
<proteinExistence type="predicted"/>
<dbReference type="InterPro" id="IPR050468">
    <property type="entry name" value="Cuticle_Struct_Prot"/>
</dbReference>
<sequence length="134" mass="15190">MHHLPIQYQQYQYYQLIQIKIYIMKMIIFVAVALAAVAVAALPEPPKILKSEFDSQPEGGYHFAYETEDGISRSEKGELKQTVDEENQPLNVVVVRGSYSYVDPEGKLQQFNYVADENGFQLEGQSISQVSGKK</sequence>
<keyword evidence="6" id="KW-1185">Reference proteome</keyword>
<dbReference type="GO" id="GO:0062129">
    <property type="term" value="C:chitin-based extracellular matrix"/>
    <property type="evidence" value="ECO:0007669"/>
    <property type="project" value="TreeGrafter"/>
</dbReference>
<reference evidence="5" key="2">
    <citation type="submission" date="2020-12" db="EMBL/GenBank/DDBJ databases">
        <authorList>
            <person name="Kanost M."/>
        </authorList>
    </citation>
    <scope>NUCLEOTIDE SEQUENCE</scope>
</reference>
<dbReference type="AlphaFoldDB" id="A0A921Z6G8"/>
<dbReference type="PRINTS" id="PR00947">
    <property type="entry name" value="CUTICLE"/>
</dbReference>
<dbReference type="PANTHER" id="PTHR10380:SF173">
    <property type="entry name" value="CUTICULAR PROTEIN 47EF, ISOFORM C-RELATED"/>
    <property type="match status" value="1"/>
</dbReference>
<evidence type="ECO:0000256" key="4">
    <source>
        <dbReference type="SAM" id="Phobius"/>
    </source>
</evidence>
<name>A0A921Z6G8_MANSE</name>
<keyword evidence="4" id="KW-1133">Transmembrane helix</keyword>
<evidence type="ECO:0000256" key="3">
    <source>
        <dbReference type="PROSITE-ProRule" id="PRU00497"/>
    </source>
</evidence>
<evidence type="ECO:0000256" key="2">
    <source>
        <dbReference type="ARBA" id="ARBA00022729"/>
    </source>
</evidence>
<reference evidence="5" key="1">
    <citation type="journal article" date="2016" name="Insect Biochem. Mol. Biol.">
        <title>Multifaceted biological insights from a draft genome sequence of the tobacco hornworm moth, Manduca sexta.</title>
        <authorList>
            <person name="Kanost M.R."/>
            <person name="Arrese E.L."/>
            <person name="Cao X."/>
            <person name="Chen Y.R."/>
            <person name="Chellapilla S."/>
            <person name="Goldsmith M.R."/>
            <person name="Grosse-Wilde E."/>
            <person name="Heckel D.G."/>
            <person name="Herndon N."/>
            <person name="Jiang H."/>
            <person name="Papanicolaou A."/>
            <person name="Qu J."/>
            <person name="Soulages J.L."/>
            <person name="Vogel H."/>
            <person name="Walters J."/>
            <person name="Waterhouse R.M."/>
            <person name="Ahn S.J."/>
            <person name="Almeida F.C."/>
            <person name="An C."/>
            <person name="Aqrawi P."/>
            <person name="Bretschneider A."/>
            <person name="Bryant W.B."/>
            <person name="Bucks S."/>
            <person name="Chao H."/>
            <person name="Chevignon G."/>
            <person name="Christen J.M."/>
            <person name="Clarke D.F."/>
            <person name="Dittmer N.T."/>
            <person name="Ferguson L.C.F."/>
            <person name="Garavelou S."/>
            <person name="Gordon K.H.J."/>
            <person name="Gunaratna R.T."/>
            <person name="Han Y."/>
            <person name="Hauser F."/>
            <person name="He Y."/>
            <person name="Heidel-Fischer H."/>
            <person name="Hirsh A."/>
            <person name="Hu Y."/>
            <person name="Jiang H."/>
            <person name="Kalra D."/>
            <person name="Klinner C."/>
            <person name="Konig C."/>
            <person name="Kovar C."/>
            <person name="Kroll A.R."/>
            <person name="Kuwar S.S."/>
            <person name="Lee S.L."/>
            <person name="Lehman R."/>
            <person name="Li K."/>
            <person name="Li Z."/>
            <person name="Liang H."/>
            <person name="Lovelace S."/>
            <person name="Lu Z."/>
            <person name="Mansfield J.H."/>
            <person name="McCulloch K.J."/>
            <person name="Mathew T."/>
            <person name="Morton B."/>
            <person name="Muzny D.M."/>
            <person name="Neunemann D."/>
            <person name="Ongeri F."/>
            <person name="Pauchet Y."/>
            <person name="Pu L.L."/>
            <person name="Pyrousis I."/>
            <person name="Rao X.J."/>
            <person name="Redding A."/>
            <person name="Roesel C."/>
            <person name="Sanchez-Gracia A."/>
            <person name="Schaack S."/>
            <person name="Shukla A."/>
            <person name="Tetreau G."/>
            <person name="Wang Y."/>
            <person name="Xiong G.H."/>
            <person name="Traut W."/>
            <person name="Walsh T.K."/>
            <person name="Worley K.C."/>
            <person name="Wu D."/>
            <person name="Wu W."/>
            <person name="Wu Y.Q."/>
            <person name="Zhang X."/>
            <person name="Zou Z."/>
            <person name="Zucker H."/>
            <person name="Briscoe A.D."/>
            <person name="Burmester T."/>
            <person name="Clem R.J."/>
            <person name="Feyereisen R."/>
            <person name="Grimmelikhuijzen C.J.P."/>
            <person name="Hamodrakas S.J."/>
            <person name="Hansson B.S."/>
            <person name="Huguet E."/>
            <person name="Jermiin L.S."/>
            <person name="Lan Q."/>
            <person name="Lehman H.K."/>
            <person name="Lorenzen M."/>
            <person name="Merzendorfer H."/>
            <person name="Michalopoulos I."/>
            <person name="Morton D.B."/>
            <person name="Muthukrishnan S."/>
            <person name="Oakeshott J.G."/>
            <person name="Palmer W."/>
            <person name="Park Y."/>
            <person name="Passarelli A.L."/>
            <person name="Rozas J."/>
            <person name="Schwartz L.M."/>
            <person name="Smith W."/>
            <person name="Southgate A."/>
            <person name="Vilcinskas A."/>
            <person name="Vogt R."/>
            <person name="Wang P."/>
            <person name="Werren J."/>
            <person name="Yu X.Q."/>
            <person name="Zhou J.J."/>
            <person name="Brown S.J."/>
            <person name="Scherer S.E."/>
            <person name="Richards S."/>
            <person name="Blissard G.W."/>
        </authorList>
    </citation>
    <scope>NUCLEOTIDE SEQUENCE</scope>
</reference>
<evidence type="ECO:0000313" key="6">
    <source>
        <dbReference type="Proteomes" id="UP000791440"/>
    </source>
</evidence>
<dbReference type="Pfam" id="PF00379">
    <property type="entry name" value="Chitin_bind_4"/>
    <property type="match status" value="1"/>
</dbReference>
<dbReference type="Proteomes" id="UP000791440">
    <property type="component" value="Unassembled WGS sequence"/>
</dbReference>
<dbReference type="PROSITE" id="PS51155">
    <property type="entry name" value="CHIT_BIND_RR_2"/>
    <property type="match status" value="1"/>
</dbReference>
<feature type="transmembrane region" description="Helical" evidence="4">
    <location>
        <begin position="21"/>
        <end position="42"/>
    </location>
</feature>